<name>A0ABR0FRJ7_9PEZI</name>
<proteinExistence type="predicted"/>
<keyword evidence="2" id="KW-1185">Reference proteome</keyword>
<dbReference type="EMBL" id="JAFFGZ010000004">
    <property type="protein sequence ID" value="KAK4645412.1"/>
    <property type="molecule type" value="Genomic_DNA"/>
</dbReference>
<accession>A0ABR0FRJ7</accession>
<dbReference type="GeneID" id="87891406"/>
<protein>
    <submittedName>
        <fullName evidence="1">Uncharacterized protein</fullName>
    </submittedName>
</protein>
<reference evidence="1 2" key="1">
    <citation type="journal article" date="2023" name="bioRxiv">
        <title>High-quality genome assemblies of four members of thePodospora anserinaspecies complex.</title>
        <authorList>
            <person name="Ament-Velasquez S.L."/>
            <person name="Vogan A.A."/>
            <person name="Wallerman O."/>
            <person name="Hartmann F."/>
            <person name="Gautier V."/>
            <person name="Silar P."/>
            <person name="Giraud T."/>
            <person name="Johannesson H."/>
        </authorList>
    </citation>
    <scope>NUCLEOTIDE SEQUENCE [LARGE SCALE GENOMIC DNA]</scope>
    <source>
        <strain evidence="1 2">CBS 112042</strain>
    </source>
</reference>
<gene>
    <name evidence="1" type="ORF">QC761_0032250</name>
</gene>
<comment type="caution">
    <text evidence="1">The sequence shown here is derived from an EMBL/GenBank/DDBJ whole genome shotgun (WGS) entry which is preliminary data.</text>
</comment>
<organism evidence="1 2">
    <name type="scientific">Podospora bellae-mahoneyi</name>
    <dbReference type="NCBI Taxonomy" id="2093777"/>
    <lineage>
        <taxon>Eukaryota</taxon>
        <taxon>Fungi</taxon>
        <taxon>Dikarya</taxon>
        <taxon>Ascomycota</taxon>
        <taxon>Pezizomycotina</taxon>
        <taxon>Sordariomycetes</taxon>
        <taxon>Sordariomycetidae</taxon>
        <taxon>Sordariales</taxon>
        <taxon>Podosporaceae</taxon>
        <taxon>Podospora</taxon>
    </lineage>
</organism>
<dbReference type="RefSeq" id="XP_062734388.1">
    <property type="nucleotide sequence ID" value="XM_062872281.1"/>
</dbReference>
<sequence length="60" mass="6657">MVEAISFVPFILRPVGPLPQSVVSHIRSCRAAAGQRNGWPLDSTAFLPARIRFGRGHFMH</sequence>
<evidence type="ECO:0000313" key="1">
    <source>
        <dbReference type="EMBL" id="KAK4645412.1"/>
    </source>
</evidence>
<evidence type="ECO:0000313" key="2">
    <source>
        <dbReference type="Proteomes" id="UP001322138"/>
    </source>
</evidence>
<dbReference type="Proteomes" id="UP001322138">
    <property type="component" value="Unassembled WGS sequence"/>
</dbReference>